<evidence type="ECO:0000313" key="6">
    <source>
        <dbReference type="EMBL" id="KAK3908612.1"/>
    </source>
</evidence>
<dbReference type="Pfam" id="PF08621">
    <property type="entry name" value="RPAP1_N"/>
    <property type="match status" value="1"/>
</dbReference>
<dbReference type="SUPFAM" id="SSF48371">
    <property type="entry name" value="ARM repeat"/>
    <property type="match status" value="1"/>
</dbReference>
<reference evidence="6" key="1">
    <citation type="submission" date="2021-07" db="EMBL/GenBank/DDBJ databases">
        <authorList>
            <person name="Catto M.A."/>
            <person name="Jacobson A."/>
            <person name="Kennedy G."/>
            <person name="Labadie P."/>
            <person name="Hunt B.G."/>
            <person name="Srinivasan R."/>
        </authorList>
    </citation>
    <scope>NUCLEOTIDE SEQUENCE</scope>
    <source>
        <strain evidence="6">PL_HMW_Pooled</strain>
        <tissue evidence="6">Head</tissue>
    </source>
</reference>
<dbReference type="AlphaFoldDB" id="A0AAE1GTD7"/>
<proteinExistence type="inferred from homology"/>
<reference evidence="6" key="2">
    <citation type="journal article" date="2023" name="BMC Genomics">
        <title>Pest status, molecular evolution, and epigenetic factors derived from the genome assembly of Frankliniella fusca, a thysanopteran phytovirus vector.</title>
        <authorList>
            <person name="Catto M.A."/>
            <person name="Labadie P.E."/>
            <person name="Jacobson A.L."/>
            <person name="Kennedy G.G."/>
            <person name="Srinivasan R."/>
            <person name="Hunt B.G."/>
        </authorList>
    </citation>
    <scope>NUCLEOTIDE SEQUENCE</scope>
    <source>
        <strain evidence="6">PL_HMW_Pooled</strain>
    </source>
</reference>
<dbReference type="InterPro" id="IPR039913">
    <property type="entry name" value="RPAP1/Rba50"/>
</dbReference>
<feature type="compositionally biased region" description="Polar residues" evidence="3">
    <location>
        <begin position="244"/>
        <end position="267"/>
    </location>
</feature>
<dbReference type="EMBL" id="JAHWGI010000069">
    <property type="protein sequence ID" value="KAK3908612.1"/>
    <property type="molecule type" value="Genomic_DNA"/>
</dbReference>
<dbReference type="InterPro" id="IPR016024">
    <property type="entry name" value="ARM-type_fold"/>
</dbReference>
<feature type="region of interest" description="Disordered" evidence="3">
    <location>
        <begin position="236"/>
        <end position="269"/>
    </location>
</feature>
<feature type="compositionally biased region" description="Low complexity" evidence="3">
    <location>
        <begin position="41"/>
        <end position="57"/>
    </location>
</feature>
<keyword evidence="7" id="KW-1185">Reference proteome</keyword>
<dbReference type="GO" id="GO:0006366">
    <property type="term" value="P:transcription by RNA polymerase II"/>
    <property type="evidence" value="ECO:0007669"/>
    <property type="project" value="InterPro"/>
</dbReference>
<organism evidence="6 7">
    <name type="scientific">Frankliniella fusca</name>
    <dbReference type="NCBI Taxonomy" id="407009"/>
    <lineage>
        <taxon>Eukaryota</taxon>
        <taxon>Metazoa</taxon>
        <taxon>Ecdysozoa</taxon>
        <taxon>Arthropoda</taxon>
        <taxon>Hexapoda</taxon>
        <taxon>Insecta</taxon>
        <taxon>Pterygota</taxon>
        <taxon>Neoptera</taxon>
        <taxon>Paraneoptera</taxon>
        <taxon>Thysanoptera</taxon>
        <taxon>Terebrantia</taxon>
        <taxon>Thripoidea</taxon>
        <taxon>Thripidae</taxon>
        <taxon>Frankliniella</taxon>
    </lineage>
</organism>
<evidence type="ECO:0000313" key="7">
    <source>
        <dbReference type="Proteomes" id="UP001219518"/>
    </source>
</evidence>
<name>A0AAE1GTD7_9NEOP</name>
<dbReference type="InterPro" id="IPR013929">
    <property type="entry name" value="RPAP1_C"/>
</dbReference>
<feature type="domain" description="RPAP1 C-terminal" evidence="4">
    <location>
        <begin position="344"/>
        <end position="409"/>
    </location>
</feature>
<evidence type="ECO:0000256" key="3">
    <source>
        <dbReference type="SAM" id="MobiDB-lite"/>
    </source>
</evidence>
<dbReference type="InterPro" id="IPR013930">
    <property type="entry name" value="RPAP1_N"/>
</dbReference>
<evidence type="ECO:0000256" key="2">
    <source>
        <dbReference type="SAM" id="Coils"/>
    </source>
</evidence>
<feature type="coiled-coil region" evidence="2">
    <location>
        <begin position="183"/>
        <end position="210"/>
    </location>
</feature>
<dbReference type="Pfam" id="PF08620">
    <property type="entry name" value="RPAP1_C"/>
    <property type="match status" value="1"/>
</dbReference>
<comment type="caution">
    <text evidence="6">The sequence shown here is derived from an EMBL/GenBank/DDBJ whole genome shotgun (WGS) entry which is preliminary data.</text>
</comment>
<protein>
    <submittedName>
        <fullName evidence="6">RNA polymerase II-associated protein 1</fullName>
    </submittedName>
</protein>
<evidence type="ECO:0000259" key="4">
    <source>
        <dbReference type="Pfam" id="PF08620"/>
    </source>
</evidence>
<keyword evidence="2" id="KW-0175">Coiled coil</keyword>
<evidence type="ECO:0000256" key="1">
    <source>
        <dbReference type="ARBA" id="ARBA00009953"/>
    </source>
</evidence>
<dbReference type="PANTHER" id="PTHR21483:SF18">
    <property type="entry name" value="RNA POLYMERASE II-ASSOCIATED PROTEIN 1"/>
    <property type="match status" value="1"/>
</dbReference>
<feature type="region of interest" description="Disordered" evidence="3">
    <location>
        <begin position="37"/>
        <end position="157"/>
    </location>
</feature>
<comment type="similarity">
    <text evidence="1">Belongs to the RPAP1 family.</text>
</comment>
<gene>
    <name evidence="6" type="ORF">KUF71_018961</name>
</gene>
<feature type="compositionally biased region" description="Low complexity" evidence="3">
    <location>
        <begin position="64"/>
        <end position="78"/>
    </location>
</feature>
<dbReference type="Proteomes" id="UP001219518">
    <property type="component" value="Unassembled WGS sequence"/>
</dbReference>
<accession>A0AAE1GTD7</accession>
<dbReference type="PANTHER" id="PTHR21483">
    <property type="entry name" value="RNA POLYMERASE II-ASSOCIATED PROTEIN 1"/>
    <property type="match status" value="1"/>
</dbReference>
<evidence type="ECO:0000259" key="5">
    <source>
        <dbReference type="Pfam" id="PF08621"/>
    </source>
</evidence>
<feature type="domain" description="RPAP1 N-terminal" evidence="5">
    <location>
        <begin position="175"/>
        <end position="219"/>
    </location>
</feature>
<sequence length="937" mass="103817">MSTPRRPGRGETEEDLLKQQEEFLAKKEKPSVNIVKKGDTVPRVVRSEVVSEPSPESIVKEEQSSSSSLSDVSDNISSQHKKRLERPTPVKPSWIGNQNLDIRSTPILTAEASSSRNAGDGDSGPAKKKSLFALRMEKSRNSKQNADMPASKSAVSENTNVFGDHSFIISGKEAEEIHKQNVAQLEQLSVEEIEQERKRLLSQLSSSTIKFLRERRKANQNKASETNHIKLARSIAMKSASKAVPTSSSNNNLSSQPTTTPDSSETKYASKIGERKKVFSNSLTSQQNKTEKPEELDLLATLPINPNEAKQWLHMDVLEKEKFEWMQDLPPAKVDPGPEEPYAARFDFEGLLLPYNDEKLDVNKGLHHHGDEPERPGYTLQELMQLSRSSVQQQRIMGLNTLGNVLLKAKLGIYDNVLQQNIVKELLDAGIFLLLRFSMDDLSPPVVFAALSAMRNLLFSEPDEASLDYCLGCEGGLQHPLLDVPYEENDAKKIQEQKEQEAELKDFEIIQLDVLKGAERTNLITRLGYILDVLKGPPDVVLDLLVRMARHSRGLAEAIVSCGGLLRTIRDQLLTSQVVSSLAARCGQPGYGEPSSKALRLMRVLAAQSRTIANTLLDKFNIMEPVMTYVSMSSPELPHIQGLVIHGYYLWQTLMSYGLASQSILDLFPILMRQLHFHVQLTSAVGQDASASGHELASALIGVIEKACCIILSDCNVLEPIPIFQLVKLVVDCLRKWLAQLSSNCSGLPLWSCAKMVGAALNCIASAAYCAKDQESTESKSILERIENLTHNSVIPFLSSECLQIFLENLIPSSHFLSNEEVGTKRDPSNLPSLGAMEWGGESLSPCLLAKAPHPLFSGLLRFIGSFYRMIGSTSNKLQSLLLDSGALERYIQALVTKPLRGANHWFCRQEVYMLHHLIVLIALQPALVPSKHKASQ</sequence>